<dbReference type="KEGG" id="sgr:SGR_7066t"/>
<reference evidence="4" key="1">
    <citation type="journal article" date="2008" name="J. Bacteriol.">
        <title>Genome sequence of the streptomycin-producing microorganism Streptomyces griseus IFO 13350.</title>
        <authorList>
            <person name="Ohnishi Y."/>
            <person name="Ishikawa J."/>
            <person name="Hara H."/>
            <person name="Suzuki H."/>
            <person name="Ikenoya M."/>
            <person name="Ikeda H."/>
            <person name="Yamashita A."/>
            <person name="Hattori M."/>
            <person name="Horinouchi S."/>
        </authorList>
    </citation>
    <scope>NUCLEOTIDE SEQUENCE [LARGE SCALE GENOMIC DNA]</scope>
    <source>
        <strain evidence="4">JCM 4626 / NBRC 13350</strain>
    </source>
</reference>
<evidence type="ECO:0000256" key="1">
    <source>
        <dbReference type="SAM" id="Coils"/>
    </source>
</evidence>
<dbReference type="EMBL" id="AP009493">
    <property type="protein sequence ID" value="BAG23893.1"/>
    <property type="molecule type" value="Genomic_DNA"/>
</dbReference>
<keyword evidence="1" id="KW-0175">Coiled coil</keyword>
<reference evidence="2" key="3">
    <citation type="journal article" date="2008" name="J. Biol. Chem.">
        <title>Phenolic lipids synthesized by type III polyketide synthase confer penicillin resistance on Streptomyces griseus.</title>
        <authorList>
            <person name="Funabashi M."/>
            <person name="Funa N."/>
            <person name="Horinouchi S."/>
        </authorList>
    </citation>
    <scope>NUCLEOTIDE SEQUENCE</scope>
    <source>
        <strain evidence="2">NBRC 13350</strain>
    </source>
</reference>
<reference evidence="2" key="2">
    <citation type="journal article" date="2008" name="J. Bacteriol.">
        <title>The genome sequence of the streptomycin-producing microorganism Streptomyces griseus IFO 13350.</title>
        <authorList>
            <person name="Ohnishi Y."/>
            <person name="Ishikawa J."/>
            <person name="Hara H."/>
            <person name="Suzuki H."/>
            <person name="Ikenoya M."/>
            <person name="Ikeda H."/>
            <person name="Yamashita A."/>
            <person name="Hattori M."/>
            <person name="Horinouchi S."/>
        </authorList>
    </citation>
    <scope>NUCLEOTIDE SEQUENCE</scope>
    <source>
        <strain evidence="2">NBRC 13350</strain>
    </source>
</reference>
<feature type="coiled-coil region" evidence="1">
    <location>
        <begin position="76"/>
        <end position="103"/>
    </location>
</feature>
<evidence type="ECO:0000313" key="4">
    <source>
        <dbReference type="Proteomes" id="UP000001685"/>
    </source>
</evidence>
<proteinExistence type="predicted"/>
<accession>B1VM01</accession>
<dbReference type="Proteomes" id="UP000001685">
    <property type="component" value="Chromosome"/>
</dbReference>
<organism evidence="2 4">
    <name type="scientific">Streptomyces griseus subsp. griseus (strain JCM 4626 / CBS 651.72 / NBRC 13350 / KCC S-0626 / ISP 5235)</name>
    <dbReference type="NCBI Taxonomy" id="455632"/>
    <lineage>
        <taxon>Bacteria</taxon>
        <taxon>Bacillati</taxon>
        <taxon>Actinomycetota</taxon>
        <taxon>Actinomycetes</taxon>
        <taxon>Kitasatosporales</taxon>
        <taxon>Streptomycetaceae</taxon>
        <taxon>Streptomyces</taxon>
    </lineage>
</organism>
<evidence type="ECO:0000313" key="2">
    <source>
        <dbReference type="EMBL" id="BAG16902.1"/>
    </source>
</evidence>
<sequence>MDQGTLGKLLGLSRPSVNAALRELELELELAKLVRKVRNGVYQINPMLAGYDCPEDALDAVKAMPRADRLDSKTYVSDYHRAVAAYQDQLAEQRKKRAAAAAAKKAAATRRRGSLHAVG</sequence>
<dbReference type="AlphaFoldDB" id="B1VM01"/>
<evidence type="ECO:0008006" key="5">
    <source>
        <dbReference type="Google" id="ProtNLM"/>
    </source>
</evidence>
<dbReference type="KEGG" id="sgr:SGR_73t"/>
<dbReference type="RefSeq" id="WP_012377489.1">
    <property type="nucleotide sequence ID" value="NC_010572.1"/>
</dbReference>
<name>B1VM01_STRGG</name>
<evidence type="ECO:0000313" key="3">
    <source>
        <dbReference type="EMBL" id="BAG23893.1"/>
    </source>
</evidence>
<dbReference type="eggNOG" id="ENOG50329U1">
    <property type="taxonomic scope" value="Bacteria"/>
</dbReference>
<protein>
    <recommendedName>
        <fullName evidence="5">HTH crp-type domain-containing protein</fullName>
    </recommendedName>
</protein>
<dbReference type="EMBL" id="AP009493">
    <property type="protein sequence ID" value="BAG16902.1"/>
    <property type="molecule type" value="Genomic_DNA"/>
</dbReference>
<reference evidence="2" key="4">
    <citation type="journal article" date="2008" name="Microbiology">
        <title>Conditionally positive effect of the TetR-family transcriptional regulator AtrA on streptomycin production by Streptomyces griseus.</title>
        <authorList>
            <person name="Hirano S."/>
            <person name="Tanaka K."/>
            <person name="Ohnishi Y."/>
            <person name="Horinouchi S."/>
        </authorList>
    </citation>
    <scope>NUCLEOTIDE SEQUENCE</scope>
    <source>
        <strain evidence="2">NBRC 13350</strain>
    </source>
</reference>
<dbReference type="HOGENOM" id="CLU_147440_0_0_11"/>
<gene>
    <name evidence="3" type="ordered locus">SGR_7066t</name>
    <name evidence="2" type="ordered locus">SGR_73t</name>
</gene>